<dbReference type="EMBL" id="CAJVPV010000236">
    <property type="protein sequence ID" value="CAG8448027.1"/>
    <property type="molecule type" value="Genomic_DNA"/>
</dbReference>
<dbReference type="Proteomes" id="UP000789342">
    <property type="component" value="Unassembled WGS sequence"/>
</dbReference>
<organism evidence="2 3">
    <name type="scientific">Acaulospora morrowiae</name>
    <dbReference type="NCBI Taxonomy" id="94023"/>
    <lineage>
        <taxon>Eukaryota</taxon>
        <taxon>Fungi</taxon>
        <taxon>Fungi incertae sedis</taxon>
        <taxon>Mucoromycota</taxon>
        <taxon>Glomeromycotina</taxon>
        <taxon>Glomeromycetes</taxon>
        <taxon>Diversisporales</taxon>
        <taxon>Acaulosporaceae</taxon>
        <taxon>Acaulospora</taxon>
    </lineage>
</organism>
<evidence type="ECO:0000313" key="2">
    <source>
        <dbReference type="EMBL" id="CAG8448027.1"/>
    </source>
</evidence>
<keyword evidence="1" id="KW-0472">Membrane</keyword>
<evidence type="ECO:0000313" key="3">
    <source>
        <dbReference type="Proteomes" id="UP000789342"/>
    </source>
</evidence>
<name>A0A9N8VE48_9GLOM</name>
<evidence type="ECO:0000256" key="1">
    <source>
        <dbReference type="SAM" id="Phobius"/>
    </source>
</evidence>
<keyword evidence="3" id="KW-1185">Reference proteome</keyword>
<comment type="caution">
    <text evidence="2">The sequence shown here is derived from an EMBL/GenBank/DDBJ whole genome shotgun (WGS) entry which is preliminary data.</text>
</comment>
<keyword evidence="1" id="KW-0812">Transmembrane</keyword>
<reference evidence="2" key="1">
    <citation type="submission" date="2021-06" db="EMBL/GenBank/DDBJ databases">
        <authorList>
            <person name="Kallberg Y."/>
            <person name="Tangrot J."/>
            <person name="Rosling A."/>
        </authorList>
    </citation>
    <scope>NUCLEOTIDE SEQUENCE</scope>
    <source>
        <strain evidence="2">CL551</strain>
    </source>
</reference>
<proteinExistence type="predicted"/>
<protein>
    <submittedName>
        <fullName evidence="2">357_t:CDS:1</fullName>
    </submittedName>
</protein>
<accession>A0A9N8VE48</accession>
<feature type="transmembrane region" description="Helical" evidence="1">
    <location>
        <begin position="164"/>
        <end position="188"/>
    </location>
</feature>
<gene>
    <name evidence="2" type="ORF">AMORRO_LOCUS742</name>
</gene>
<dbReference type="AlphaFoldDB" id="A0A9N8VE48"/>
<keyword evidence="1" id="KW-1133">Transmembrane helix</keyword>
<sequence length="191" mass="21639">MPETRNKLSRVPSKPPVLPPLLIHSSPYHAIDFQDFHEDNDDITWSLNGDTPGKKGKLKVVQEPKFPPQKAVRFDLRPHPKTTRQPLNSILMAFSSSSSAVAPEQSSSLDAKIPFTLLSNDGNNFYEVYDGEEHGENIHARNGLKTDNLWGLPWREHGKLTRKFWFVFLLSIAVLIITAGVICLLVFWHDD</sequence>